<keyword evidence="2" id="KW-0677">Repeat</keyword>
<dbReference type="PROSITE" id="PS50103">
    <property type="entry name" value="ZF_C3H1"/>
    <property type="match status" value="2"/>
</dbReference>
<evidence type="ECO:0000256" key="3">
    <source>
        <dbReference type="ARBA" id="ARBA00022771"/>
    </source>
</evidence>
<dbReference type="GO" id="GO:0003729">
    <property type="term" value="F:mRNA binding"/>
    <property type="evidence" value="ECO:0007669"/>
    <property type="project" value="InterPro"/>
</dbReference>
<feature type="compositionally biased region" description="Low complexity" evidence="7">
    <location>
        <begin position="226"/>
        <end position="240"/>
    </location>
</feature>
<keyword evidence="10" id="KW-1185">Reference proteome</keyword>
<dbReference type="SMART" id="SM00356">
    <property type="entry name" value="ZnF_C3H1"/>
    <property type="match status" value="2"/>
</dbReference>
<dbReference type="SUPFAM" id="SSF90229">
    <property type="entry name" value="CCCH zinc finger"/>
    <property type="match status" value="2"/>
</dbReference>
<keyword evidence="4 5" id="KW-0862">Zinc</keyword>
<feature type="coiled-coil region" evidence="6">
    <location>
        <begin position="111"/>
        <end position="141"/>
    </location>
</feature>
<feature type="zinc finger region" description="C3H1-type" evidence="5">
    <location>
        <begin position="328"/>
        <end position="356"/>
    </location>
</feature>
<dbReference type="FunFam" id="4.10.1000.10:FF:000001">
    <property type="entry name" value="zinc finger CCCH domain-containing protein 15-like"/>
    <property type="match status" value="1"/>
</dbReference>
<dbReference type="InterPro" id="IPR000571">
    <property type="entry name" value="Znf_CCCH"/>
</dbReference>
<evidence type="ECO:0000256" key="4">
    <source>
        <dbReference type="ARBA" id="ARBA00022833"/>
    </source>
</evidence>
<dbReference type="PANTHER" id="PTHR12547">
    <property type="entry name" value="CCCH ZINC FINGER/TIS11-RELATED"/>
    <property type="match status" value="1"/>
</dbReference>
<keyword evidence="1 5" id="KW-0479">Metal-binding</keyword>
<dbReference type="AlphaFoldDB" id="A0AAQ3Q1I0"/>
<accession>A0AAQ3Q1I0</accession>
<dbReference type="Pfam" id="PF00642">
    <property type="entry name" value="zf-CCCH"/>
    <property type="match status" value="1"/>
</dbReference>
<name>A0AAQ3Q1I0_9LILI</name>
<protein>
    <submittedName>
        <fullName evidence="9">Zinc finger CCCH domain-containing protein 9-like isoform X2</fullName>
    </submittedName>
</protein>
<evidence type="ECO:0000256" key="6">
    <source>
        <dbReference type="SAM" id="Coils"/>
    </source>
</evidence>
<evidence type="ECO:0000313" key="10">
    <source>
        <dbReference type="Proteomes" id="UP001327560"/>
    </source>
</evidence>
<dbReference type="GO" id="GO:0008270">
    <property type="term" value="F:zinc ion binding"/>
    <property type="evidence" value="ECO:0007669"/>
    <property type="project" value="UniProtKB-KW"/>
</dbReference>
<sequence>MQQEIISAKNGDSFSSSISSPQFVSLDRLPLSPSYLNNGVDLSSLYAMFSPQEDAASHNLTPLLSAPGPVPISLPMVSFDDSQAAATEDRLFIARLYQEIAERYDVCLSQLRDAVEEVASLRRENANLRAANSELARQLALFTGKPAVRFPPSAESALTDELRRLSVAESPHPEESPTSVLAFQESGSGSHHRFARQPVAEKRVPLPKSISIRSSGYLKVNQTGGAASAANRNGRFRASNPSMVSSQRVYVGGEGSSNKKGEREGEEEKESGEGGDGGGALELEVYHQGMFKTELCNKWEESGECPYGDHCQFAHGIAELRPVLRHPRYKTELCRMVLFGDSCPYGHRCHFRHSLSPSEHQRLLLRP</sequence>
<feature type="region of interest" description="Disordered" evidence="7">
    <location>
        <begin position="226"/>
        <end position="280"/>
    </location>
</feature>
<dbReference type="EMBL" id="CP136890">
    <property type="protein sequence ID" value="WOK92527.1"/>
    <property type="molecule type" value="Genomic_DNA"/>
</dbReference>
<dbReference type="Proteomes" id="UP001327560">
    <property type="component" value="Chromosome 1"/>
</dbReference>
<dbReference type="FunFam" id="4.10.1000.10:FF:000002">
    <property type="entry name" value="Zinc finger protein 36, C3H1 type-like 1"/>
    <property type="match status" value="1"/>
</dbReference>
<evidence type="ECO:0000256" key="2">
    <source>
        <dbReference type="ARBA" id="ARBA00022737"/>
    </source>
</evidence>
<dbReference type="PANTHER" id="PTHR12547:SF162">
    <property type="entry name" value="ZINC FINGER CCCH DOMAIN-CONTAINING PROTEIN 15"/>
    <property type="match status" value="1"/>
</dbReference>
<gene>
    <name evidence="9" type="ORF">Cni_G01218</name>
</gene>
<keyword evidence="3 5" id="KW-0863">Zinc-finger</keyword>
<evidence type="ECO:0000256" key="1">
    <source>
        <dbReference type="ARBA" id="ARBA00022723"/>
    </source>
</evidence>
<organism evidence="9 10">
    <name type="scientific">Canna indica</name>
    <name type="common">Indian-shot</name>
    <dbReference type="NCBI Taxonomy" id="4628"/>
    <lineage>
        <taxon>Eukaryota</taxon>
        <taxon>Viridiplantae</taxon>
        <taxon>Streptophyta</taxon>
        <taxon>Embryophyta</taxon>
        <taxon>Tracheophyta</taxon>
        <taxon>Spermatophyta</taxon>
        <taxon>Magnoliopsida</taxon>
        <taxon>Liliopsida</taxon>
        <taxon>Zingiberales</taxon>
        <taxon>Cannaceae</taxon>
        <taxon>Canna</taxon>
    </lineage>
</organism>
<dbReference type="Gene3D" id="4.10.1000.10">
    <property type="entry name" value="Zinc finger, CCCH-type"/>
    <property type="match status" value="2"/>
</dbReference>
<dbReference type="InterPro" id="IPR036855">
    <property type="entry name" value="Znf_CCCH_sf"/>
</dbReference>
<dbReference type="InterPro" id="IPR045877">
    <property type="entry name" value="ZFP36-like"/>
</dbReference>
<evidence type="ECO:0000256" key="7">
    <source>
        <dbReference type="SAM" id="MobiDB-lite"/>
    </source>
</evidence>
<feature type="region of interest" description="Disordered" evidence="7">
    <location>
        <begin position="168"/>
        <end position="206"/>
    </location>
</feature>
<proteinExistence type="predicted"/>
<feature type="zinc finger region" description="C3H1-type" evidence="5">
    <location>
        <begin position="290"/>
        <end position="318"/>
    </location>
</feature>
<feature type="domain" description="C3H1-type" evidence="8">
    <location>
        <begin position="290"/>
        <end position="318"/>
    </location>
</feature>
<evidence type="ECO:0000259" key="8">
    <source>
        <dbReference type="PROSITE" id="PS50103"/>
    </source>
</evidence>
<feature type="compositionally biased region" description="Polar residues" evidence="7">
    <location>
        <begin position="176"/>
        <end position="189"/>
    </location>
</feature>
<reference evidence="9 10" key="1">
    <citation type="submission" date="2023-10" db="EMBL/GenBank/DDBJ databases">
        <title>Chromosome-scale genome assembly provides insights into flower coloration mechanisms of Canna indica.</title>
        <authorList>
            <person name="Li C."/>
        </authorList>
    </citation>
    <scope>NUCLEOTIDE SEQUENCE [LARGE SCALE GENOMIC DNA]</scope>
    <source>
        <tissue evidence="9">Flower</tissue>
    </source>
</reference>
<evidence type="ECO:0000256" key="5">
    <source>
        <dbReference type="PROSITE-ProRule" id="PRU00723"/>
    </source>
</evidence>
<feature type="domain" description="C3H1-type" evidence="8">
    <location>
        <begin position="328"/>
        <end position="356"/>
    </location>
</feature>
<keyword evidence="6" id="KW-0175">Coiled coil</keyword>
<evidence type="ECO:0000313" key="9">
    <source>
        <dbReference type="EMBL" id="WOK92527.1"/>
    </source>
</evidence>